<dbReference type="EMBL" id="JSZA02000151">
    <property type="protein sequence ID" value="KHD06673.1"/>
    <property type="molecule type" value="Genomic_DNA"/>
</dbReference>
<dbReference type="Proteomes" id="UP000030428">
    <property type="component" value="Unassembled WGS sequence"/>
</dbReference>
<proteinExistence type="predicted"/>
<evidence type="ECO:0000313" key="1">
    <source>
        <dbReference type="EMBL" id="KHD06673.1"/>
    </source>
</evidence>
<reference evidence="1 2" key="1">
    <citation type="journal article" date="2016" name="Front. Microbiol.">
        <title>Single-Cell (Meta-)Genomics of a Dimorphic Candidatus Thiomargarita nelsonii Reveals Genomic Plasticity.</title>
        <authorList>
            <person name="Flood B.E."/>
            <person name="Fliss P."/>
            <person name="Jones D.S."/>
            <person name="Dick G.J."/>
            <person name="Jain S."/>
            <person name="Kaster A.K."/>
            <person name="Winkel M."/>
            <person name="Mussmann M."/>
            <person name="Bailey J."/>
        </authorList>
    </citation>
    <scope>NUCLEOTIDE SEQUENCE [LARGE SCALE GENOMIC DNA]</scope>
    <source>
        <strain evidence="1">Hydrate Ridge</strain>
    </source>
</reference>
<dbReference type="AlphaFoldDB" id="A0A0A6PR25"/>
<accession>A0A0A6PR25</accession>
<gene>
    <name evidence="1" type="ORF">PN36_26100</name>
</gene>
<organism evidence="1 2">
    <name type="scientific">Candidatus Thiomargarita nelsonii</name>
    <dbReference type="NCBI Taxonomy" id="1003181"/>
    <lineage>
        <taxon>Bacteria</taxon>
        <taxon>Pseudomonadati</taxon>
        <taxon>Pseudomonadota</taxon>
        <taxon>Gammaproteobacteria</taxon>
        <taxon>Thiotrichales</taxon>
        <taxon>Thiotrichaceae</taxon>
        <taxon>Thiomargarita</taxon>
    </lineage>
</organism>
<evidence type="ECO:0000313" key="2">
    <source>
        <dbReference type="Proteomes" id="UP000030428"/>
    </source>
</evidence>
<evidence type="ECO:0008006" key="3">
    <source>
        <dbReference type="Google" id="ProtNLM"/>
    </source>
</evidence>
<keyword evidence="2" id="KW-1185">Reference proteome</keyword>
<name>A0A0A6PR25_9GAMM</name>
<sequence length="173" mass="20350">MQKKSATTTRKQWLQDHFQLEEQLQAAWEESFSALLEASRLERLVAWIEERFFPLEVTGFNNDAIHFERYGATESTLIIVLTEMLLNALKYYSSKTGEPVRLDWQTDTEFATIVCENPSSRDERRIDKGSQKGHKFLRIIARNLQGNFPEPLPKNPYQIKWQIPMDLLMRTEQ</sequence>
<comment type="caution">
    <text evidence="1">The sequence shown here is derived from an EMBL/GenBank/DDBJ whole genome shotgun (WGS) entry which is preliminary data.</text>
</comment>
<protein>
    <recommendedName>
        <fullName evidence="3">Signal transduction histidine kinase</fullName>
    </recommendedName>
</protein>